<name>A0AAU9JEH7_9CILI</name>
<dbReference type="AlphaFoldDB" id="A0AAU9JEH7"/>
<protein>
    <submittedName>
        <fullName evidence="1">Uncharacterized protein</fullName>
    </submittedName>
</protein>
<dbReference type="EMBL" id="CAJZBQ010000039">
    <property type="protein sequence ID" value="CAG9325677.1"/>
    <property type="molecule type" value="Genomic_DNA"/>
</dbReference>
<keyword evidence="2" id="KW-1185">Reference proteome</keyword>
<evidence type="ECO:0000313" key="2">
    <source>
        <dbReference type="Proteomes" id="UP001162131"/>
    </source>
</evidence>
<dbReference type="Proteomes" id="UP001162131">
    <property type="component" value="Unassembled WGS sequence"/>
</dbReference>
<gene>
    <name evidence="1" type="ORF">BSTOLATCC_MIC39473</name>
</gene>
<accession>A0AAU9JEH7</accession>
<evidence type="ECO:0000313" key="1">
    <source>
        <dbReference type="EMBL" id="CAG9325677.1"/>
    </source>
</evidence>
<proteinExistence type="predicted"/>
<sequence>MKRNANWAENFFTGKEIITDFRLNYYHLEEPLRKNKKFKRSAALTFGYAKNEENNENSKRKHSNFDIKNKRFKSTELNQFKIRFKLPKTSLALLTRPGEEIITIKEAIKLMQN</sequence>
<comment type="caution">
    <text evidence="1">The sequence shown here is derived from an EMBL/GenBank/DDBJ whole genome shotgun (WGS) entry which is preliminary data.</text>
</comment>
<organism evidence="1 2">
    <name type="scientific">Blepharisma stoltei</name>
    <dbReference type="NCBI Taxonomy" id="1481888"/>
    <lineage>
        <taxon>Eukaryota</taxon>
        <taxon>Sar</taxon>
        <taxon>Alveolata</taxon>
        <taxon>Ciliophora</taxon>
        <taxon>Postciliodesmatophora</taxon>
        <taxon>Heterotrichea</taxon>
        <taxon>Heterotrichida</taxon>
        <taxon>Blepharismidae</taxon>
        <taxon>Blepharisma</taxon>
    </lineage>
</organism>
<reference evidence="1" key="1">
    <citation type="submission" date="2021-09" db="EMBL/GenBank/DDBJ databases">
        <authorList>
            <consortium name="AG Swart"/>
            <person name="Singh M."/>
            <person name="Singh A."/>
            <person name="Seah K."/>
            <person name="Emmerich C."/>
        </authorList>
    </citation>
    <scope>NUCLEOTIDE SEQUENCE</scope>
    <source>
        <strain evidence="1">ATCC30299</strain>
    </source>
</reference>